<keyword evidence="2" id="KW-1185">Reference proteome</keyword>
<sequence length="91" mass="9605">MPDKPMRRSMPQVAAFVDALRAAFGDVEIDSMIARGMAGEPVFYAREGGESIGTPVPCSSEGWRGAGLAARHYCPGCSGDCVGTARRCIKP</sequence>
<dbReference type="OrthoDB" id="9007604at2"/>
<dbReference type="AlphaFoldDB" id="A0A2P5KAR9"/>
<proteinExistence type="predicted"/>
<protein>
    <submittedName>
        <fullName evidence="1">Uncharacterized protein</fullName>
    </submittedName>
</protein>
<comment type="caution">
    <text evidence="1">The sequence shown here is derived from an EMBL/GenBank/DDBJ whole genome shotgun (WGS) entry which is preliminary data.</text>
</comment>
<dbReference type="Proteomes" id="UP000243096">
    <property type="component" value="Unassembled WGS sequence"/>
</dbReference>
<evidence type="ECO:0000313" key="2">
    <source>
        <dbReference type="Proteomes" id="UP000243096"/>
    </source>
</evidence>
<dbReference type="EMBL" id="PRDW01000006">
    <property type="protein sequence ID" value="PPB83790.1"/>
    <property type="molecule type" value="Genomic_DNA"/>
</dbReference>
<reference evidence="1 2" key="1">
    <citation type="submission" date="2018-01" db="EMBL/GenBank/DDBJ databases">
        <title>Genomic Encyclopedia of Type Strains, Phase III (KMG-III): the genomes of soil and plant-associated and newly described type strains.</title>
        <authorList>
            <person name="Whitman W."/>
        </authorList>
    </citation>
    <scope>NUCLEOTIDE SEQUENCE [LARGE SCALE GENOMIC DNA]</scope>
    <source>
        <strain evidence="1 2">HKI456</strain>
    </source>
</reference>
<accession>A0A2P5KAR9</accession>
<organism evidence="1 2">
    <name type="scientific">Mycetohabitans endofungorum</name>
    <dbReference type="NCBI Taxonomy" id="417203"/>
    <lineage>
        <taxon>Bacteria</taxon>
        <taxon>Pseudomonadati</taxon>
        <taxon>Pseudomonadota</taxon>
        <taxon>Betaproteobacteria</taxon>
        <taxon>Burkholderiales</taxon>
        <taxon>Burkholderiaceae</taxon>
        <taxon>Mycetohabitans</taxon>
    </lineage>
</organism>
<name>A0A2P5KAR9_9BURK</name>
<dbReference type="RefSeq" id="WP_104077439.1">
    <property type="nucleotide sequence ID" value="NZ_CP062169.1"/>
</dbReference>
<gene>
    <name evidence="1" type="ORF">B0O95_106181</name>
</gene>
<evidence type="ECO:0000313" key="1">
    <source>
        <dbReference type="EMBL" id="PPB83790.1"/>
    </source>
</evidence>